<evidence type="ECO:0000256" key="10">
    <source>
        <dbReference type="SAM" id="SignalP"/>
    </source>
</evidence>
<evidence type="ECO:0000256" key="3">
    <source>
        <dbReference type="ARBA" id="ARBA00022452"/>
    </source>
</evidence>
<dbReference type="EMBL" id="JAUHLI010000011">
    <property type="protein sequence ID" value="MEE2002149.1"/>
    <property type="molecule type" value="Genomic_DNA"/>
</dbReference>
<feature type="signal peptide" evidence="10">
    <location>
        <begin position="1"/>
        <end position="32"/>
    </location>
</feature>
<dbReference type="InterPro" id="IPR012910">
    <property type="entry name" value="Plug_dom"/>
</dbReference>
<name>A0ABU7J6V3_9GAMM</name>
<evidence type="ECO:0000313" key="13">
    <source>
        <dbReference type="EMBL" id="MEE2002149.1"/>
    </source>
</evidence>
<evidence type="ECO:0000259" key="11">
    <source>
        <dbReference type="Pfam" id="PF00593"/>
    </source>
</evidence>
<evidence type="ECO:0000256" key="2">
    <source>
        <dbReference type="ARBA" id="ARBA00022448"/>
    </source>
</evidence>
<evidence type="ECO:0000259" key="12">
    <source>
        <dbReference type="Pfam" id="PF07715"/>
    </source>
</evidence>
<keyword evidence="6 8" id="KW-0472">Membrane</keyword>
<dbReference type="SUPFAM" id="SSF56935">
    <property type="entry name" value="Porins"/>
    <property type="match status" value="1"/>
</dbReference>
<evidence type="ECO:0000313" key="14">
    <source>
        <dbReference type="Proteomes" id="UP001336314"/>
    </source>
</evidence>
<accession>A0ABU7J6V3</accession>
<keyword evidence="3 8" id="KW-1134">Transmembrane beta strand</keyword>
<organism evidence="13 14">
    <name type="scientific">Alkalimonas cellulosilytica</name>
    <dbReference type="NCBI Taxonomy" id="3058395"/>
    <lineage>
        <taxon>Bacteria</taxon>
        <taxon>Pseudomonadati</taxon>
        <taxon>Pseudomonadota</taxon>
        <taxon>Gammaproteobacteria</taxon>
        <taxon>Alkalimonas</taxon>
    </lineage>
</organism>
<keyword evidence="7 8" id="KW-0998">Cell outer membrane</keyword>
<comment type="caution">
    <text evidence="13">The sequence shown here is derived from an EMBL/GenBank/DDBJ whole genome shotgun (WGS) entry which is preliminary data.</text>
</comment>
<sequence length="943" mass="103186">MKSYNKLTLAIRTGLLTSVAASLSLVAAPALAQEDSEARVERIEVTGSRIRRTDFESSVPVTVISAEEIRLTGATNVADVLQKTPVAIAGTDQSNSTFSLNSSGLNTTALRNAGTARTLVLVNGRRFVSGSAPSVGYAVDLNMIPTSTIERIEILKSASSAVYGSDAVAGVINIITKSDFEGAALNVQASQSAKNDRERLDLDLTVGSSWNSGSAWFSFGYHDDQGIDGPDRPDQTTDMALVNGEWVPVLSSYAPIGWLNTGTGKPNFRGDGEVFTSDDQYDRGSRRQLIIPLERKYFAANLQQELSDSVNFYSEFNWMQVDSSSRFEPTPLNVLDIWLKSRGGEGGHDVESSLIMPQLLKDNLLANDITDLNQLSAFGRRLTEFGDRGSDATRTSSRFVAGLDWFINDNWRLDTHINWGQTVSNQFSWGELNMDRALFALDLIERDGEIICRDQTARIQGCVPFNLFGENTISSEAVEYLSAPSKTIGLVEQRVIGTVLSGELDFELQGGAIGLAAGIEYRKELGRQEPGDLAQTGGTSSNRQFPTNGSFTVKDAFIEARLPVLDNLAIDAAVRHGNYSTVGNIFTWNFGVEFTPFERLKLRASAADAVRAPNVSDLYAGNTETFATVTDPCNGTKVGDTGTVAENCLSISEIAARAAAFPETGFVLSQTESQSTGGFIGGNPDVQEETARTYSLGAVMEIMDGLSATVDWYSISIKDAIARTTRTLVVRRCFEAVDFDPSCGGLVRRDQDGVLIEVSTASANENNIDVEGFDAEVRYRMELGSYGILTTDLVYSYLHEYNLTSIADGEVNKYAGETLYPRHRATLNLNYKVKDFNAAWRMRYWHSNYSGRPDQPQRSTDWGTGRRFDDEANSVPAVVYHDLQLGYQFTESIHIYAGMNNVFDKKPPLLGQNAQYAGTGTNTVSEAYDITGRYYYLGLRASF</sequence>
<keyword evidence="4 8" id="KW-0812">Transmembrane</keyword>
<dbReference type="InterPro" id="IPR000531">
    <property type="entry name" value="Beta-barrel_TonB"/>
</dbReference>
<evidence type="ECO:0000256" key="4">
    <source>
        <dbReference type="ARBA" id="ARBA00022692"/>
    </source>
</evidence>
<evidence type="ECO:0000256" key="7">
    <source>
        <dbReference type="ARBA" id="ARBA00023237"/>
    </source>
</evidence>
<dbReference type="InterPro" id="IPR037066">
    <property type="entry name" value="Plug_dom_sf"/>
</dbReference>
<dbReference type="Gene3D" id="2.40.170.20">
    <property type="entry name" value="TonB-dependent receptor, beta-barrel domain"/>
    <property type="match status" value="1"/>
</dbReference>
<evidence type="ECO:0000256" key="5">
    <source>
        <dbReference type="ARBA" id="ARBA00023077"/>
    </source>
</evidence>
<comment type="subcellular location">
    <subcellularLocation>
        <location evidence="1 8">Cell outer membrane</location>
        <topology evidence="1 8">Multi-pass membrane protein</topology>
    </subcellularLocation>
</comment>
<dbReference type="InterPro" id="IPR036942">
    <property type="entry name" value="Beta-barrel_TonB_sf"/>
</dbReference>
<dbReference type="RefSeq" id="WP_330129223.1">
    <property type="nucleotide sequence ID" value="NZ_JAUHLI010000011.1"/>
</dbReference>
<dbReference type="Gene3D" id="2.170.130.10">
    <property type="entry name" value="TonB-dependent receptor, plug domain"/>
    <property type="match status" value="1"/>
</dbReference>
<gene>
    <name evidence="13" type="ORF">QWY20_11865</name>
</gene>
<protein>
    <submittedName>
        <fullName evidence="13">TonB-dependent receptor</fullName>
    </submittedName>
</protein>
<reference evidence="13 14" key="1">
    <citation type="submission" date="2023-07" db="EMBL/GenBank/DDBJ databases">
        <title>Alkalimonas sp., MEB108 novel, alkaliphilic bacterium isolated from Lonar Lake, India.</title>
        <authorList>
            <person name="Joshi A."/>
            <person name="Thite S."/>
        </authorList>
    </citation>
    <scope>NUCLEOTIDE SEQUENCE [LARGE SCALE GENOMIC DNA]</scope>
    <source>
        <strain evidence="13 14">MEB108</strain>
    </source>
</reference>
<keyword evidence="2 8" id="KW-0813">Transport</keyword>
<dbReference type="InterPro" id="IPR039426">
    <property type="entry name" value="TonB-dep_rcpt-like"/>
</dbReference>
<feature type="chain" id="PRO_5046591297" evidence="10">
    <location>
        <begin position="33"/>
        <end position="943"/>
    </location>
</feature>
<dbReference type="Pfam" id="PF07715">
    <property type="entry name" value="Plug"/>
    <property type="match status" value="1"/>
</dbReference>
<dbReference type="Proteomes" id="UP001336314">
    <property type="component" value="Unassembled WGS sequence"/>
</dbReference>
<evidence type="ECO:0000256" key="8">
    <source>
        <dbReference type="PROSITE-ProRule" id="PRU01360"/>
    </source>
</evidence>
<evidence type="ECO:0000256" key="6">
    <source>
        <dbReference type="ARBA" id="ARBA00023136"/>
    </source>
</evidence>
<feature type="domain" description="TonB-dependent receptor-like beta-barrel" evidence="11">
    <location>
        <begin position="382"/>
        <end position="902"/>
    </location>
</feature>
<dbReference type="Pfam" id="PF00593">
    <property type="entry name" value="TonB_dep_Rec_b-barrel"/>
    <property type="match status" value="1"/>
</dbReference>
<proteinExistence type="inferred from homology"/>
<keyword evidence="10" id="KW-0732">Signal</keyword>
<feature type="domain" description="TonB-dependent receptor plug" evidence="12">
    <location>
        <begin position="56"/>
        <end position="171"/>
    </location>
</feature>
<dbReference type="PANTHER" id="PTHR47234:SF2">
    <property type="entry name" value="TONB-DEPENDENT RECEPTOR"/>
    <property type="match status" value="1"/>
</dbReference>
<dbReference type="PROSITE" id="PS52016">
    <property type="entry name" value="TONB_DEPENDENT_REC_3"/>
    <property type="match status" value="1"/>
</dbReference>
<dbReference type="PANTHER" id="PTHR47234">
    <property type="match status" value="1"/>
</dbReference>
<evidence type="ECO:0000256" key="1">
    <source>
        <dbReference type="ARBA" id="ARBA00004571"/>
    </source>
</evidence>
<keyword evidence="14" id="KW-1185">Reference proteome</keyword>
<keyword evidence="13" id="KW-0675">Receptor</keyword>
<comment type="similarity">
    <text evidence="8 9">Belongs to the TonB-dependent receptor family.</text>
</comment>
<keyword evidence="5 9" id="KW-0798">TonB box</keyword>
<evidence type="ECO:0000256" key="9">
    <source>
        <dbReference type="RuleBase" id="RU003357"/>
    </source>
</evidence>